<dbReference type="Proteomes" id="UP000320431">
    <property type="component" value="Unassembled WGS sequence"/>
</dbReference>
<organism evidence="1 2">
    <name type="scientific">Marilutibacter maris</name>
    <dbReference type="NCBI Taxonomy" id="1605891"/>
    <lineage>
        <taxon>Bacteria</taxon>
        <taxon>Pseudomonadati</taxon>
        <taxon>Pseudomonadota</taxon>
        <taxon>Gammaproteobacteria</taxon>
        <taxon>Lysobacterales</taxon>
        <taxon>Lysobacteraceae</taxon>
        <taxon>Marilutibacter</taxon>
    </lineage>
</organism>
<reference evidence="1 2" key="1">
    <citation type="submission" date="2019-10" db="EMBL/GenBank/DDBJ databases">
        <title>Lysobacter alkalisoli sp. nov., isolated from saline-alkaline soil.</title>
        <authorList>
            <person name="Sun J.-Q."/>
        </authorList>
    </citation>
    <scope>NUCLEOTIDE SEQUENCE [LARGE SCALE GENOMIC DNA]</scope>
    <source>
        <strain evidence="1 2">KCTC 42381</strain>
    </source>
</reference>
<accession>A0A508AXC9</accession>
<evidence type="ECO:0000313" key="1">
    <source>
        <dbReference type="EMBL" id="KAB8195621.1"/>
    </source>
</evidence>
<sequence>MRSIPLILLLAAAWPSSAAGAFELCGRWRSDAARTLPEMEKSVRLTEKQRLLFRNDFFGKLVVETREKYSRAYFPDQSPESVAWEPWQVVSRKGPVFQVSRLVAGELVLREVRLDGNCYRVLIPELGFGEWFCRVPDAE</sequence>
<comment type="caution">
    <text evidence="1">The sequence shown here is derived from an EMBL/GenBank/DDBJ whole genome shotgun (WGS) entry which is preliminary data.</text>
</comment>
<proteinExistence type="predicted"/>
<dbReference type="AlphaFoldDB" id="A0A508AXC9"/>
<protein>
    <submittedName>
        <fullName evidence="1">Uncharacterized protein</fullName>
    </submittedName>
</protein>
<name>A0A508AXC9_9GAMM</name>
<dbReference type="RefSeq" id="WP_141481587.1">
    <property type="nucleotide sequence ID" value="NZ_VICD02000069.1"/>
</dbReference>
<evidence type="ECO:0000313" key="2">
    <source>
        <dbReference type="Proteomes" id="UP000320431"/>
    </source>
</evidence>
<dbReference type="EMBL" id="VICD02000069">
    <property type="protein sequence ID" value="KAB8195621.1"/>
    <property type="molecule type" value="Genomic_DNA"/>
</dbReference>
<gene>
    <name evidence="1" type="ORF">FKV24_004955</name>
</gene>